<evidence type="ECO:0000313" key="1">
    <source>
        <dbReference type="EMBL" id="RGU91522.1"/>
    </source>
</evidence>
<protein>
    <submittedName>
        <fullName evidence="1">Uncharacterized protein</fullName>
    </submittedName>
</protein>
<reference evidence="1 2" key="1">
    <citation type="submission" date="2018-08" db="EMBL/GenBank/DDBJ databases">
        <title>A genome reference for cultivated species of the human gut microbiota.</title>
        <authorList>
            <person name="Zou Y."/>
            <person name="Xue W."/>
            <person name="Luo G."/>
        </authorList>
    </citation>
    <scope>NUCLEOTIDE SEQUENCE [LARGE SCALE GENOMIC DNA]</scope>
    <source>
        <strain evidence="1 2">AF15-20</strain>
    </source>
</reference>
<comment type="caution">
    <text evidence="1">The sequence shown here is derived from an EMBL/GenBank/DDBJ whole genome shotgun (WGS) entry which is preliminary data.</text>
</comment>
<name>A0A395W8W2_9FIRM</name>
<dbReference type="AlphaFoldDB" id="A0A395W8W2"/>
<organism evidence="1 2">
    <name type="scientific">Holdemanella biformis</name>
    <dbReference type="NCBI Taxonomy" id="1735"/>
    <lineage>
        <taxon>Bacteria</taxon>
        <taxon>Bacillati</taxon>
        <taxon>Bacillota</taxon>
        <taxon>Erysipelotrichia</taxon>
        <taxon>Erysipelotrichales</taxon>
        <taxon>Erysipelotrichaceae</taxon>
        <taxon>Holdemanella</taxon>
    </lineage>
</organism>
<dbReference type="Proteomes" id="UP000265489">
    <property type="component" value="Unassembled WGS sequence"/>
</dbReference>
<gene>
    <name evidence="1" type="ORF">DWW32_06550</name>
</gene>
<dbReference type="EMBL" id="QRYQ01000010">
    <property type="protein sequence ID" value="RGU91522.1"/>
    <property type="molecule type" value="Genomic_DNA"/>
</dbReference>
<evidence type="ECO:0000313" key="2">
    <source>
        <dbReference type="Proteomes" id="UP000265489"/>
    </source>
</evidence>
<accession>A0A395W8W2</accession>
<sequence length="61" mass="7175">MKLRITFTYSRSIKHKKNKETLSLFVLCIRDVIAKKAGQRFEIDVVQKMLIPKIAIKDKLQ</sequence>
<proteinExistence type="predicted"/>